<dbReference type="Pfam" id="PF20515">
    <property type="entry name" value="2OG-FeII_Oxy_6"/>
    <property type="match status" value="1"/>
</dbReference>
<reference evidence="2" key="1">
    <citation type="submission" date="2022-06" db="EMBL/GenBank/DDBJ databases">
        <authorList>
            <consortium name="SYNGENTA / RWTH Aachen University"/>
        </authorList>
    </citation>
    <scope>NUCLEOTIDE SEQUENCE</scope>
</reference>
<dbReference type="InterPro" id="IPR046798">
    <property type="entry name" value="2OG-FeII_Oxy_6"/>
</dbReference>
<dbReference type="Proteomes" id="UP001153365">
    <property type="component" value="Unassembled WGS sequence"/>
</dbReference>
<gene>
    <name evidence="2" type="ORF">PPACK8108_LOCUS21609</name>
</gene>
<sequence length="267" mass="30610">MRGHDSDWHWQRYKPERAFTITKGRTIISNKKNEVFAIVEYRRFSDMTLEERNDWNQLSMGLFQEKKFTNSDWSCCAGSQADTNPVRINSKIKSGSMWPIGWRKAMTKGESFGIYGTGKKIKSYEAEWNRRGPLLEKMNMVLAGSFKHVADGWFHKTMEDFNEKGLPAFSATLMNNNPPEAFSSALTFTTSKFENTPHIDNDSSYLAAGWWMQVDKKTGEVNMDENKEVVTGGGVLLPTRKCGQKTYNSIQKVQMWITPISLQSKGW</sequence>
<evidence type="ECO:0000313" key="3">
    <source>
        <dbReference type="Proteomes" id="UP001153365"/>
    </source>
</evidence>
<keyword evidence="3" id="KW-1185">Reference proteome</keyword>
<protein>
    <recommendedName>
        <fullName evidence="1">Tet-like 2OG-Fe(II) oxygenase domain-containing protein</fullName>
    </recommendedName>
</protein>
<accession>A0AAV0BJP2</accession>
<feature type="domain" description="Tet-like 2OG-Fe(II) oxygenase" evidence="1">
    <location>
        <begin position="82"/>
        <end position="243"/>
    </location>
</feature>
<dbReference type="EMBL" id="CALTRL010005821">
    <property type="protein sequence ID" value="CAH7686899.1"/>
    <property type="molecule type" value="Genomic_DNA"/>
</dbReference>
<evidence type="ECO:0000259" key="1">
    <source>
        <dbReference type="Pfam" id="PF20515"/>
    </source>
</evidence>
<dbReference type="AlphaFoldDB" id="A0AAV0BJP2"/>
<proteinExistence type="predicted"/>
<name>A0AAV0BJP2_PHAPC</name>
<organism evidence="2 3">
    <name type="scientific">Phakopsora pachyrhizi</name>
    <name type="common">Asian soybean rust disease fungus</name>
    <dbReference type="NCBI Taxonomy" id="170000"/>
    <lineage>
        <taxon>Eukaryota</taxon>
        <taxon>Fungi</taxon>
        <taxon>Dikarya</taxon>
        <taxon>Basidiomycota</taxon>
        <taxon>Pucciniomycotina</taxon>
        <taxon>Pucciniomycetes</taxon>
        <taxon>Pucciniales</taxon>
        <taxon>Phakopsoraceae</taxon>
        <taxon>Phakopsora</taxon>
    </lineage>
</organism>
<comment type="caution">
    <text evidence="2">The sequence shown here is derived from an EMBL/GenBank/DDBJ whole genome shotgun (WGS) entry which is preliminary data.</text>
</comment>
<evidence type="ECO:0000313" key="2">
    <source>
        <dbReference type="EMBL" id="CAH7686899.1"/>
    </source>
</evidence>